<comment type="catalytic activity">
    <reaction evidence="5">
        <text>L-glutamyl-tRNA(Gln) + L-glutamine + ATP + H2O = L-glutaminyl-tRNA(Gln) + L-glutamate + ADP + phosphate + H(+)</text>
        <dbReference type="Rhea" id="RHEA:17521"/>
        <dbReference type="Rhea" id="RHEA-COMP:9681"/>
        <dbReference type="Rhea" id="RHEA-COMP:9684"/>
        <dbReference type="ChEBI" id="CHEBI:15377"/>
        <dbReference type="ChEBI" id="CHEBI:15378"/>
        <dbReference type="ChEBI" id="CHEBI:29985"/>
        <dbReference type="ChEBI" id="CHEBI:30616"/>
        <dbReference type="ChEBI" id="CHEBI:43474"/>
        <dbReference type="ChEBI" id="CHEBI:58359"/>
        <dbReference type="ChEBI" id="CHEBI:78520"/>
        <dbReference type="ChEBI" id="CHEBI:78521"/>
        <dbReference type="ChEBI" id="CHEBI:456216"/>
    </reaction>
</comment>
<dbReference type="InterPro" id="IPR004413">
    <property type="entry name" value="GatB"/>
</dbReference>
<dbReference type="Pfam" id="PF02934">
    <property type="entry name" value="GatB_N"/>
    <property type="match status" value="1"/>
</dbReference>
<evidence type="ECO:0000313" key="9">
    <source>
        <dbReference type="Proteomes" id="UP001172155"/>
    </source>
</evidence>
<comment type="function">
    <text evidence="5">Allows the formation of correctly charged Gln-tRNA(Gln) through the transamidation of misacylated Glu-tRNA(Gln) in the mitochondria. The reaction takes place in the presence of glutamine and ATP through an activated gamma-phospho-Glu-tRNA(Gln).</text>
</comment>
<evidence type="ECO:0000256" key="5">
    <source>
        <dbReference type="HAMAP-Rule" id="MF_03147"/>
    </source>
</evidence>
<organism evidence="8 9">
    <name type="scientific">Schizothecium vesticola</name>
    <dbReference type="NCBI Taxonomy" id="314040"/>
    <lineage>
        <taxon>Eukaryota</taxon>
        <taxon>Fungi</taxon>
        <taxon>Dikarya</taxon>
        <taxon>Ascomycota</taxon>
        <taxon>Pezizomycotina</taxon>
        <taxon>Sordariomycetes</taxon>
        <taxon>Sordariomycetidae</taxon>
        <taxon>Sordariales</taxon>
        <taxon>Schizotheciaceae</taxon>
        <taxon>Schizothecium</taxon>
    </lineage>
</organism>
<dbReference type="SUPFAM" id="SSF55931">
    <property type="entry name" value="Glutamine synthetase/guanido kinase"/>
    <property type="match status" value="1"/>
</dbReference>
<dbReference type="GO" id="GO:0050567">
    <property type="term" value="F:glutaminyl-tRNA synthase (glutamine-hydrolyzing) activity"/>
    <property type="evidence" value="ECO:0007669"/>
    <property type="project" value="UniProtKB-UniRule"/>
</dbReference>
<dbReference type="GO" id="GO:0005739">
    <property type="term" value="C:mitochondrion"/>
    <property type="evidence" value="ECO:0007669"/>
    <property type="project" value="UniProtKB-SubCell"/>
</dbReference>
<keyword evidence="2 5" id="KW-0547">Nucleotide-binding</keyword>
<dbReference type="InterPro" id="IPR014746">
    <property type="entry name" value="Gln_synth/guanido_kin_cat_dom"/>
</dbReference>
<dbReference type="InterPro" id="IPR017958">
    <property type="entry name" value="Gln-tRNA_amidoTrfase_suB_CS"/>
</dbReference>
<dbReference type="GO" id="GO:0070681">
    <property type="term" value="P:glutaminyl-tRNAGln biosynthesis via transamidation"/>
    <property type="evidence" value="ECO:0007669"/>
    <property type="project" value="UniProtKB-UniRule"/>
</dbReference>
<comment type="similarity">
    <text evidence="5">Belongs to the GatB/GatE family. GatB subfamily.</text>
</comment>
<keyword evidence="9" id="KW-1185">Reference proteome</keyword>
<dbReference type="GO" id="GO:0032543">
    <property type="term" value="P:mitochondrial translation"/>
    <property type="evidence" value="ECO:0007669"/>
    <property type="project" value="UniProtKB-UniRule"/>
</dbReference>
<keyword evidence="4 5" id="KW-0648">Protein biosynthesis</keyword>
<dbReference type="InterPro" id="IPR017959">
    <property type="entry name" value="Asn/Gln-tRNA_amidoTrfase_suB/E"/>
</dbReference>
<dbReference type="AlphaFoldDB" id="A0AA40F315"/>
<dbReference type="InterPro" id="IPR006075">
    <property type="entry name" value="Asn/Gln-tRNA_Trfase_suB/E_cat"/>
</dbReference>
<keyword evidence="5" id="KW-0496">Mitochondrion</keyword>
<comment type="caution">
    <text evidence="8">The sequence shown here is derived from an EMBL/GenBank/DDBJ whole genome shotgun (WGS) entry which is preliminary data.</text>
</comment>
<gene>
    <name evidence="8" type="ORF">B0T18DRAFT_479942</name>
</gene>
<keyword evidence="1 5" id="KW-0436">Ligase</keyword>
<evidence type="ECO:0000259" key="7">
    <source>
        <dbReference type="Pfam" id="PF02934"/>
    </source>
</evidence>
<dbReference type="EC" id="6.3.5.-" evidence="5"/>
<evidence type="ECO:0000256" key="6">
    <source>
        <dbReference type="SAM" id="MobiDB-lite"/>
    </source>
</evidence>
<dbReference type="Proteomes" id="UP001172155">
    <property type="component" value="Unassembled WGS sequence"/>
</dbReference>
<dbReference type="EMBL" id="JAUKUD010000003">
    <property type="protein sequence ID" value="KAK0750233.1"/>
    <property type="molecule type" value="Genomic_DNA"/>
</dbReference>
<evidence type="ECO:0000313" key="8">
    <source>
        <dbReference type="EMBL" id="KAK0750233.1"/>
    </source>
</evidence>
<dbReference type="PANTHER" id="PTHR11659">
    <property type="entry name" value="GLUTAMYL-TRNA GLN AMIDOTRANSFERASE SUBUNIT B MITOCHONDRIAL AND PROKARYOTIC PET112-RELATED"/>
    <property type="match status" value="1"/>
</dbReference>
<name>A0AA40F315_9PEZI</name>
<sequence>MGNSGFEKYKRLPSGGFALSGPAEMAEALRLQNWRIRREEERRQGEMATGERIQTRRLATTSTPSPSPPAPVWKLRKDSKAHSKAAKSAKPSKAALQFVPGWDLAVGIEIHAQLNTPHKLFSPASPSAHAPPNTRVAPFDAALPGSQPVFQPGVLIPAVRAALALRCAVQPASRFDRKHYFHWDQPAGYQITQYYAPLARDGSVTLRARDGLLGDEVEVVGIQQVQMEQDTAKTLAQPGGVQWVDLNRAGAALVEIISRPTMRSPAAAAAFVRKVQGLLRGADACVVGMEEGGLRADVNVSVKRAGEAGPLGTRVEVKNLSSFKAVEDAVVAERDRQIAVLEGGGLVEAETRGWTVGGTETRRLRGKEGEVDYRYMPDPDLGPVVVDPRLVEHLAERSGMSVDEELDELVGRYGLTEKDAVTLTGLDDGNRVQYFYNVLEALETLRTGNWGEHHAPHQPEPPQDPETLSRLAANWCLHKLGKLTNDSSLLAMTPNGECVVPSGDLATIIHHLHEHDITAKTANALLLGLFSGDIPPGHVRQTIDEQQLWFHEISRDEYAAVADAVVADGDVKAVLDEFLKYYQQEGGKKQYPEGKLMFLVGRMMRVGEKAESMDPGSAEGVMRKRIKEVYVPRMMRGAGGGGEGEGKAEGV</sequence>
<accession>A0AA40F315</accession>
<evidence type="ECO:0000256" key="4">
    <source>
        <dbReference type="ARBA" id="ARBA00022917"/>
    </source>
</evidence>
<evidence type="ECO:0000256" key="3">
    <source>
        <dbReference type="ARBA" id="ARBA00022840"/>
    </source>
</evidence>
<comment type="subcellular location">
    <subcellularLocation>
        <location evidence="5">Mitochondrion</location>
    </subcellularLocation>
</comment>
<dbReference type="NCBIfam" id="NF004012">
    <property type="entry name" value="PRK05477.1-2"/>
    <property type="match status" value="1"/>
</dbReference>
<dbReference type="HAMAP" id="MF_00121">
    <property type="entry name" value="GatB"/>
    <property type="match status" value="1"/>
</dbReference>
<proteinExistence type="inferred from homology"/>
<dbReference type="GO" id="GO:0005524">
    <property type="term" value="F:ATP binding"/>
    <property type="evidence" value="ECO:0007669"/>
    <property type="project" value="UniProtKB-KW"/>
</dbReference>
<protein>
    <recommendedName>
        <fullName evidence="5">Glutamyl-tRNA(Gln) amidotransferase subunit B, mitochondrial</fullName>
        <shortName evidence="5">Glu-AdT subunit B</shortName>
        <ecNumber evidence="5">6.3.5.-</ecNumber>
    </recommendedName>
</protein>
<evidence type="ECO:0000256" key="2">
    <source>
        <dbReference type="ARBA" id="ARBA00022741"/>
    </source>
</evidence>
<evidence type="ECO:0000256" key="1">
    <source>
        <dbReference type="ARBA" id="ARBA00022598"/>
    </source>
</evidence>
<reference evidence="8" key="1">
    <citation type="submission" date="2023-06" db="EMBL/GenBank/DDBJ databases">
        <title>Genome-scale phylogeny and comparative genomics of the fungal order Sordariales.</title>
        <authorList>
            <consortium name="Lawrence Berkeley National Laboratory"/>
            <person name="Hensen N."/>
            <person name="Bonometti L."/>
            <person name="Westerberg I."/>
            <person name="Brannstrom I.O."/>
            <person name="Guillou S."/>
            <person name="Cros-Aarteil S."/>
            <person name="Calhoun S."/>
            <person name="Haridas S."/>
            <person name="Kuo A."/>
            <person name="Mondo S."/>
            <person name="Pangilinan J."/>
            <person name="Riley R."/>
            <person name="LaButti K."/>
            <person name="Andreopoulos B."/>
            <person name="Lipzen A."/>
            <person name="Chen C."/>
            <person name="Yanf M."/>
            <person name="Daum C."/>
            <person name="Ng V."/>
            <person name="Clum A."/>
            <person name="Steindorff A."/>
            <person name="Ohm R."/>
            <person name="Martin F."/>
            <person name="Silar P."/>
            <person name="Natvig D."/>
            <person name="Lalanne C."/>
            <person name="Gautier V."/>
            <person name="Ament-velasquez S.L."/>
            <person name="Kruys A."/>
            <person name="Hutchinson M.I."/>
            <person name="Powell A.J."/>
            <person name="Barry K."/>
            <person name="Miller A.N."/>
            <person name="Grigoriev I.V."/>
            <person name="Debuchy R."/>
            <person name="Gladieux P."/>
            <person name="Thoren M.H."/>
            <person name="Johannesson H."/>
        </authorList>
    </citation>
    <scope>NUCLEOTIDE SEQUENCE</scope>
    <source>
        <strain evidence="8">SMH3187-1</strain>
    </source>
</reference>
<feature type="domain" description="Aspartyl/Glutamyl-tRNA(Gln) amidotransferase subunit B/E catalytic" evidence="7">
    <location>
        <begin position="105"/>
        <end position="391"/>
    </location>
</feature>
<feature type="region of interest" description="Disordered" evidence="6">
    <location>
        <begin position="38"/>
        <end position="90"/>
    </location>
</feature>
<dbReference type="GO" id="GO:0030956">
    <property type="term" value="C:glutamyl-tRNA(Gln) amidotransferase complex"/>
    <property type="evidence" value="ECO:0007669"/>
    <property type="project" value="UniProtKB-UniRule"/>
</dbReference>
<keyword evidence="3 5" id="KW-0067">ATP-binding</keyword>
<dbReference type="PANTHER" id="PTHR11659:SF0">
    <property type="entry name" value="GLUTAMYL-TRNA(GLN) AMIDOTRANSFERASE SUBUNIT B, MITOCHONDRIAL"/>
    <property type="match status" value="1"/>
</dbReference>
<comment type="subunit">
    <text evidence="5">Subunit of the heterotrimeric GatCAB amidotransferase (AdT) complex, composed of A, B and C subunits.</text>
</comment>
<dbReference type="PROSITE" id="PS01234">
    <property type="entry name" value="GATB"/>
    <property type="match status" value="1"/>
</dbReference>